<proteinExistence type="predicted"/>
<evidence type="ECO:0000313" key="1">
    <source>
        <dbReference type="EnsemblPlants" id="AVESA.00010b.r2.UnG1421160.1.CDS.1"/>
    </source>
</evidence>
<keyword evidence="2" id="KW-1185">Reference proteome</keyword>
<sequence length="633" mass="70850">MLGRRLLRELQACGESLPKSSNQLTFAGNHQRICGFPSNLTKDSRNCYVPSVYCGLPPAFGRGIFGGSCAVKLSKNTDGQPPVRCFSRDARAAAAAEAPASPVRLPRPGLVRASAQAALFEYLHSTRGMEFTLAEHMSKNAPVFLAGLLGKVDTRGGGDVRCSVSRYIQYHPINEFEPLFESIGLSPSELKKFLPSDLIYLSDAVDLLDNYKVLCDYGVQRTKIGKVYKEAKEVFGYGHGVLFSKLQQYEQLGLSKSTMAKLVVCCPKLLIGEANLEFLQVFDKLKSFGIMLALFRGGLSDKSMHNWSRTLRMLEFLEMMGSNNKALLVRLIKEHPRFVFGESGKRLYLLVSLLCKFGIQINSMLKLFVQCPWVLNVDFPKNLQKSVSFLANIGMEAFDITRVVSSCPEILGASSCQRVSAVLSSTDMSAERLCDIIKDDPMQFGNLVSKKKFAAVKKIDSFYLEEKAEFLLKIGFVENSDDMSKAMSQFRGRGDQLQDRLDCLVDAGLDYENACSIIKVAPQILNMSVDMIKKKMSYLLNDLGYTLEYFVAFPMILGYSLEKMKLRFTMYKWLTENGIKIQPTSKNKVNKSMVALSTIMARSDVMFVNQYVILHPGGLDQWERLKNRATNIQ</sequence>
<accession>A0ACD6APR5</accession>
<protein>
    <submittedName>
        <fullName evidence="1">Uncharacterized protein</fullName>
    </submittedName>
</protein>
<evidence type="ECO:0000313" key="2">
    <source>
        <dbReference type="Proteomes" id="UP001732700"/>
    </source>
</evidence>
<dbReference type="Proteomes" id="UP001732700">
    <property type="component" value="Unassembled WGS sequence"/>
</dbReference>
<dbReference type="EnsemblPlants" id="AVESA.00010b.r2.UnG1421160.1">
    <property type="protein sequence ID" value="AVESA.00010b.r2.UnG1421160.1.CDS.1"/>
    <property type="gene ID" value="AVESA.00010b.r2.UnG1421160"/>
</dbReference>
<reference evidence="1" key="1">
    <citation type="submission" date="2025-09" db="UniProtKB">
        <authorList>
            <consortium name="EnsemblPlants"/>
        </authorList>
    </citation>
    <scope>IDENTIFICATION</scope>
</reference>
<organism evidence="1 2">
    <name type="scientific">Avena sativa</name>
    <name type="common">Oat</name>
    <dbReference type="NCBI Taxonomy" id="4498"/>
    <lineage>
        <taxon>Eukaryota</taxon>
        <taxon>Viridiplantae</taxon>
        <taxon>Streptophyta</taxon>
        <taxon>Embryophyta</taxon>
        <taxon>Tracheophyta</taxon>
        <taxon>Spermatophyta</taxon>
        <taxon>Magnoliopsida</taxon>
        <taxon>Liliopsida</taxon>
        <taxon>Poales</taxon>
        <taxon>Poaceae</taxon>
        <taxon>BOP clade</taxon>
        <taxon>Pooideae</taxon>
        <taxon>Poodae</taxon>
        <taxon>Poeae</taxon>
        <taxon>Poeae Chloroplast Group 1 (Aveneae type)</taxon>
        <taxon>Aveninae</taxon>
        <taxon>Avena</taxon>
    </lineage>
</organism>
<name>A0ACD6APR5_AVESA</name>